<dbReference type="PANTHER" id="PTHR35561:SF1">
    <property type="entry name" value="RNA 2',3'-CYCLIC PHOSPHODIESTERASE"/>
    <property type="match status" value="1"/>
</dbReference>
<dbReference type="NCBIfam" id="TIGR02258">
    <property type="entry name" value="2_5_ligase"/>
    <property type="match status" value="1"/>
</dbReference>
<dbReference type="SUPFAM" id="SSF55144">
    <property type="entry name" value="LigT-like"/>
    <property type="match status" value="1"/>
</dbReference>
<proteinExistence type="inferred from homology"/>
<dbReference type="HAMAP" id="MF_01940">
    <property type="entry name" value="RNA_CPDase"/>
    <property type="match status" value="1"/>
</dbReference>
<dbReference type="EMBL" id="VBPB01000283">
    <property type="protein sequence ID" value="TMQ69753.1"/>
    <property type="molecule type" value="Genomic_DNA"/>
</dbReference>
<dbReference type="Gene3D" id="3.90.1140.10">
    <property type="entry name" value="Cyclic phosphodiesterase"/>
    <property type="match status" value="1"/>
</dbReference>
<name>A0A538U1L8_UNCEI</name>
<accession>A0A538U1L8</accession>
<keyword evidence="1 2" id="KW-0378">Hydrolase</keyword>
<dbReference type="Pfam" id="PF13563">
    <property type="entry name" value="2_5_RNA_ligase2"/>
    <property type="match status" value="1"/>
</dbReference>
<dbReference type="EC" id="3.1.4.58" evidence="2"/>
<sequence>MRIFLAVFPSPGAQGVAAAAIERLRRPGDGVSWVKRENLHYTLRFMGELGASGLKRVVAAAREGVADHRRFEAALGSAGAFPDAARARVLWLGLSVGGEALVALARSVEEALRRRGFERADHAFTAHLTIGRVRIRDQDWGPRLSGVSLEADPLARFVVDTVAVVESTLSPKGSRYEARAEAILES</sequence>
<feature type="short sequence motif" description="HXTX 1" evidence="2">
    <location>
        <begin position="40"/>
        <end position="43"/>
    </location>
</feature>
<gene>
    <name evidence="3" type="primary">thpR</name>
    <name evidence="3" type="ORF">E6K81_14185</name>
</gene>
<protein>
    <recommendedName>
        <fullName evidence="2">RNA 2',3'-cyclic phosphodiesterase</fullName>
        <shortName evidence="2">RNA 2',3'-CPDase</shortName>
        <ecNumber evidence="2">3.1.4.58</ecNumber>
    </recommendedName>
</protein>
<comment type="caution">
    <text evidence="3">The sequence shown here is derived from an EMBL/GenBank/DDBJ whole genome shotgun (WGS) entry which is preliminary data.</text>
</comment>
<dbReference type="AlphaFoldDB" id="A0A538U1L8"/>
<reference evidence="3 4" key="1">
    <citation type="journal article" date="2019" name="Nat. Microbiol.">
        <title>Mediterranean grassland soil C-N compound turnover is dependent on rainfall and depth, and is mediated by genomically divergent microorganisms.</title>
        <authorList>
            <person name="Diamond S."/>
            <person name="Andeer P.F."/>
            <person name="Li Z."/>
            <person name="Crits-Christoph A."/>
            <person name="Burstein D."/>
            <person name="Anantharaman K."/>
            <person name="Lane K.R."/>
            <person name="Thomas B.C."/>
            <person name="Pan C."/>
            <person name="Northen T.R."/>
            <person name="Banfield J.F."/>
        </authorList>
    </citation>
    <scope>NUCLEOTIDE SEQUENCE [LARGE SCALE GENOMIC DNA]</scope>
    <source>
        <strain evidence="3">WS_11</strain>
    </source>
</reference>
<dbReference type="GO" id="GO:0008664">
    <property type="term" value="F:RNA 2',3'-cyclic 3'-phosphodiesterase activity"/>
    <property type="evidence" value="ECO:0007669"/>
    <property type="project" value="UniProtKB-EC"/>
</dbReference>
<organism evidence="3 4">
    <name type="scientific">Eiseniibacteriota bacterium</name>
    <dbReference type="NCBI Taxonomy" id="2212470"/>
    <lineage>
        <taxon>Bacteria</taxon>
        <taxon>Candidatus Eiseniibacteriota</taxon>
    </lineage>
</organism>
<evidence type="ECO:0000313" key="3">
    <source>
        <dbReference type="EMBL" id="TMQ69753.1"/>
    </source>
</evidence>
<feature type="active site" description="Proton donor" evidence="2">
    <location>
        <position position="40"/>
    </location>
</feature>
<comment type="function">
    <text evidence="2">Hydrolyzes RNA 2',3'-cyclic phosphodiester to an RNA 2'-phosphomonoester.</text>
</comment>
<evidence type="ECO:0000256" key="1">
    <source>
        <dbReference type="ARBA" id="ARBA00022801"/>
    </source>
</evidence>
<dbReference type="Proteomes" id="UP000319771">
    <property type="component" value="Unassembled WGS sequence"/>
</dbReference>
<feature type="active site" description="Proton acceptor" evidence="2">
    <location>
        <position position="127"/>
    </location>
</feature>
<evidence type="ECO:0000313" key="4">
    <source>
        <dbReference type="Proteomes" id="UP000319771"/>
    </source>
</evidence>
<dbReference type="GO" id="GO:0004113">
    <property type="term" value="F:2',3'-cyclic-nucleotide 3'-phosphodiesterase activity"/>
    <property type="evidence" value="ECO:0007669"/>
    <property type="project" value="InterPro"/>
</dbReference>
<dbReference type="InterPro" id="IPR009097">
    <property type="entry name" value="Cyclic_Pdiesterase"/>
</dbReference>
<feature type="short sequence motif" description="HXTX 2" evidence="2">
    <location>
        <begin position="127"/>
        <end position="130"/>
    </location>
</feature>
<dbReference type="InterPro" id="IPR004175">
    <property type="entry name" value="RNA_CPDase"/>
</dbReference>
<evidence type="ECO:0000256" key="2">
    <source>
        <dbReference type="HAMAP-Rule" id="MF_01940"/>
    </source>
</evidence>
<comment type="catalytic activity">
    <reaction evidence="2">
        <text>a 3'-end 2',3'-cyclophospho-ribonucleotide-RNA + H2O = a 3'-end 2'-phospho-ribonucleotide-RNA + H(+)</text>
        <dbReference type="Rhea" id="RHEA:11828"/>
        <dbReference type="Rhea" id="RHEA-COMP:10464"/>
        <dbReference type="Rhea" id="RHEA-COMP:17353"/>
        <dbReference type="ChEBI" id="CHEBI:15377"/>
        <dbReference type="ChEBI" id="CHEBI:15378"/>
        <dbReference type="ChEBI" id="CHEBI:83064"/>
        <dbReference type="ChEBI" id="CHEBI:173113"/>
        <dbReference type="EC" id="3.1.4.58"/>
    </reaction>
</comment>
<dbReference type="PANTHER" id="PTHR35561">
    <property type="entry name" value="RNA 2',3'-CYCLIC PHOSPHODIESTERASE"/>
    <property type="match status" value="1"/>
</dbReference>
<comment type="similarity">
    <text evidence="2">Belongs to the 2H phosphoesterase superfamily. ThpR family.</text>
</comment>